<evidence type="ECO:0000313" key="3">
    <source>
        <dbReference type="Proteomes" id="UP000176998"/>
    </source>
</evidence>
<feature type="region of interest" description="Disordered" evidence="1">
    <location>
        <begin position="1"/>
        <end position="21"/>
    </location>
</feature>
<gene>
    <name evidence="2" type="ORF">CORC01_02970</name>
</gene>
<comment type="caution">
    <text evidence="2">The sequence shown here is derived from an EMBL/GenBank/DDBJ whole genome shotgun (WGS) entry which is preliminary data.</text>
</comment>
<name>A0A1G4BK15_9PEZI</name>
<evidence type="ECO:0000256" key="1">
    <source>
        <dbReference type="SAM" id="MobiDB-lite"/>
    </source>
</evidence>
<keyword evidence="3" id="KW-1185">Reference proteome</keyword>
<dbReference type="AlphaFoldDB" id="A0A1G4BK15"/>
<dbReference type="RefSeq" id="XP_022478921.1">
    <property type="nucleotide sequence ID" value="XM_022614620.1"/>
</dbReference>
<dbReference type="GeneID" id="34556130"/>
<evidence type="ECO:0000313" key="2">
    <source>
        <dbReference type="EMBL" id="OHF01779.1"/>
    </source>
</evidence>
<protein>
    <submittedName>
        <fullName evidence="2">Uncharacterized protein</fullName>
    </submittedName>
</protein>
<reference evidence="2 3" key="1">
    <citation type="submission" date="2016-09" db="EMBL/GenBank/DDBJ databases">
        <authorList>
            <person name="Capua I."/>
            <person name="De Benedictis P."/>
            <person name="Joannis T."/>
            <person name="Lombin L.H."/>
            <person name="Cattoli G."/>
        </authorList>
    </citation>
    <scope>NUCLEOTIDE SEQUENCE [LARGE SCALE GENOMIC DNA]</scope>
    <source>
        <strain evidence="2 3">IMI 309357</strain>
    </source>
</reference>
<dbReference type="EMBL" id="MJBS01000017">
    <property type="protein sequence ID" value="OHF01779.1"/>
    <property type="molecule type" value="Genomic_DNA"/>
</dbReference>
<proteinExistence type="predicted"/>
<sequence length="74" mass="7544">MGDGGGGGGGGGGGSSSGERLQCAWENGRRESQEGKPKVDVLITAGVRRNPFGTKAARDMGKERFSGGSKIYGR</sequence>
<organism evidence="2 3">
    <name type="scientific">Colletotrichum orchidophilum</name>
    <dbReference type="NCBI Taxonomy" id="1209926"/>
    <lineage>
        <taxon>Eukaryota</taxon>
        <taxon>Fungi</taxon>
        <taxon>Dikarya</taxon>
        <taxon>Ascomycota</taxon>
        <taxon>Pezizomycotina</taxon>
        <taxon>Sordariomycetes</taxon>
        <taxon>Hypocreomycetidae</taxon>
        <taxon>Glomerellales</taxon>
        <taxon>Glomerellaceae</taxon>
        <taxon>Colletotrichum</taxon>
    </lineage>
</organism>
<feature type="compositionally biased region" description="Gly residues" evidence="1">
    <location>
        <begin position="1"/>
        <end position="16"/>
    </location>
</feature>
<accession>A0A1G4BK15</accession>
<dbReference type="Proteomes" id="UP000176998">
    <property type="component" value="Unassembled WGS sequence"/>
</dbReference>